<dbReference type="InterPro" id="IPR005844">
    <property type="entry name" value="A-D-PHexomutase_a/b/a-I"/>
</dbReference>
<feature type="domain" description="Alpha-D-phosphohexomutase alpha/beta/alpha" evidence="8">
    <location>
        <begin position="309"/>
        <end position="434"/>
    </location>
</feature>
<sequence>MRNWTSASGTSYFSLHAIAHINSKRIEFGTAGLRGRMEGDLIIIQTSQGLAEYALQQLLQATSRGVVIGYDHRHHSEEWAHITAKVFLTKGFKVYLLHGFNHTPLKIMDTRSDDCSDIPLPHLFTADSQVYWENAVQIIGPHDEGISTTIMNNLQPLPYSTDVLTSSELCRDLTEVLRKEYFDSLKALNIVQNPPNTSNLKFVNTSMHGVSDVFVNRAFAIFGFPPYVPVTEQQLPDPEFPTVRFPNPEERGKPIFTNTSSPAHFFGPRSTSLQTADRFGADYVLAQDPDSDRFTAAEKSPEGWVLFRGDQLGTLFADQVLQSYKLSGKPVDRLAMVASTVSSKMIEAMAETEGFKFVECLTGFKFIGNTALQLVEKGYEVPFGYEEAIGYMFGSQIRDKDGVAATVSFVNLALSLSAHGRTVNQHLQDLYSSYFTCNDPKVTDAIFSHIRNYQPVEGTNQLYPTTLASLKITRVVDLTAGFDSGNPPEHNPSLPLSSGHMIQFRAGDDESHLVLTLR</sequence>
<evidence type="ECO:0000313" key="9">
    <source>
        <dbReference type="EMBL" id="KAJ3503048.1"/>
    </source>
</evidence>
<comment type="similarity">
    <text evidence="1">Belongs to the phosphohexose mutase family.</text>
</comment>
<evidence type="ECO:0000256" key="1">
    <source>
        <dbReference type="ARBA" id="ARBA00010231"/>
    </source>
</evidence>
<dbReference type="Gene3D" id="3.40.120.10">
    <property type="entry name" value="Alpha-D-Glucose-1,6-Bisphosphate, subunit A, domain 3"/>
    <property type="match status" value="3"/>
</dbReference>
<accession>A0A9W8JUK0</accession>
<keyword evidence="2" id="KW-0597">Phosphoprotein</keyword>
<dbReference type="OrthoDB" id="8300170at2759"/>
<dbReference type="InterPro" id="IPR005845">
    <property type="entry name" value="A-D-PHexomutase_a/b/a-II"/>
</dbReference>
<evidence type="ECO:0000259" key="7">
    <source>
        <dbReference type="Pfam" id="PF02879"/>
    </source>
</evidence>
<dbReference type="GO" id="GO:0008973">
    <property type="term" value="F:phosphopentomutase activity"/>
    <property type="evidence" value="ECO:0007669"/>
    <property type="project" value="TreeGrafter"/>
</dbReference>
<comment type="caution">
    <text evidence="9">The sequence shown here is derived from an EMBL/GenBank/DDBJ whole genome shotgun (WGS) entry which is preliminary data.</text>
</comment>
<evidence type="ECO:0000256" key="3">
    <source>
        <dbReference type="ARBA" id="ARBA00022723"/>
    </source>
</evidence>
<dbReference type="CDD" id="cd05799">
    <property type="entry name" value="PGM2"/>
    <property type="match status" value="1"/>
</dbReference>
<reference evidence="9" key="1">
    <citation type="submission" date="2022-07" db="EMBL/GenBank/DDBJ databases">
        <title>Genome Sequence of Agrocybe chaxingu.</title>
        <authorList>
            <person name="Buettner E."/>
        </authorList>
    </citation>
    <scope>NUCLEOTIDE SEQUENCE</scope>
    <source>
        <strain evidence="9">MP-N11</strain>
    </source>
</reference>
<keyword evidence="10" id="KW-1185">Reference proteome</keyword>
<protein>
    <recommendedName>
        <fullName evidence="11">Phosphoglucomutase</fullName>
    </recommendedName>
</protein>
<evidence type="ECO:0000256" key="5">
    <source>
        <dbReference type="ARBA" id="ARBA00023235"/>
    </source>
</evidence>
<evidence type="ECO:0000259" key="8">
    <source>
        <dbReference type="Pfam" id="PF02880"/>
    </source>
</evidence>
<dbReference type="GO" id="GO:0005634">
    <property type="term" value="C:nucleus"/>
    <property type="evidence" value="ECO:0007669"/>
    <property type="project" value="TreeGrafter"/>
</dbReference>
<feature type="domain" description="Alpha-D-phosphohexomutase alpha/beta/alpha" evidence="7">
    <location>
        <begin position="180"/>
        <end position="299"/>
    </location>
</feature>
<dbReference type="Pfam" id="PF02878">
    <property type="entry name" value="PGM_PMM_I"/>
    <property type="match status" value="1"/>
</dbReference>
<keyword evidence="5" id="KW-0413">Isomerase</keyword>
<dbReference type="PANTHER" id="PTHR45745:SF1">
    <property type="entry name" value="PHOSPHOGLUCOMUTASE 2B-RELATED"/>
    <property type="match status" value="1"/>
</dbReference>
<dbReference type="InterPro" id="IPR005846">
    <property type="entry name" value="A-D-PHexomutase_a/b/a-III"/>
</dbReference>
<dbReference type="SUPFAM" id="SSF53738">
    <property type="entry name" value="Phosphoglucomutase, first 3 domains"/>
    <property type="match status" value="3"/>
</dbReference>
<keyword evidence="4" id="KW-0460">Magnesium</keyword>
<dbReference type="GO" id="GO:0006166">
    <property type="term" value="P:purine ribonucleoside salvage"/>
    <property type="evidence" value="ECO:0007669"/>
    <property type="project" value="TreeGrafter"/>
</dbReference>
<evidence type="ECO:0000256" key="4">
    <source>
        <dbReference type="ARBA" id="ARBA00022842"/>
    </source>
</evidence>
<feature type="domain" description="Alpha-D-phosphohexomutase alpha/beta/alpha" evidence="6">
    <location>
        <begin position="26"/>
        <end position="116"/>
    </location>
</feature>
<dbReference type="PANTHER" id="PTHR45745">
    <property type="entry name" value="PHOSPHOMANNOMUTASE 45A"/>
    <property type="match status" value="1"/>
</dbReference>
<proteinExistence type="inferred from homology"/>
<name>A0A9W8JUK0_9AGAR</name>
<gene>
    <name evidence="9" type="ORF">NLJ89_g8609</name>
</gene>
<dbReference type="InterPro" id="IPR016055">
    <property type="entry name" value="A-D-PHexomutase_a/b/a-I/II/III"/>
</dbReference>
<evidence type="ECO:0000259" key="6">
    <source>
        <dbReference type="Pfam" id="PF02878"/>
    </source>
</evidence>
<dbReference type="Pfam" id="PF02880">
    <property type="entry name" value="PGM_PMM_III"/>
    <property type="match status" value="1"/>
</dbReference>
<dbReference type="AlphaFoldDB" id="A0A9W8JUK0"/>
<dbReference type="GO" id="GO:0046872">
    <property type="term" value="F:metal ion binding"/>
    <property type="evidence" value="ECO:0007669"/>
    <property type="project" value="UniProtKB-KW"/>
</dbReference>
<dbReference type="GO" id="GO:0005975">
    <property type="term" value="P:carbohydrate metabolic process"/>
    <property type="evidence" value="ECO:0007669"/>
    <property type="project" value="InterPro"/>
</dbReference>
<evidence type="ECO:0000313" key="10">
    <source>
        <dbReference type="Proteomes" id="UP001148786"/>
    </source>
</evidence>
<evidence type="ECO:0000256" key="2">
    <source>
        <dbReference type="ARBA" id="ARBA00022553"/>
    </source>
</evidence>
<dbReference type="Pfam" id="PF02879">
    <property type="entry name" value="PGM_PMM_II"/>
    <property type="match status" value="1"/>
</dbReference>
<dbReference type="EMBL" id="JANKHO010001194">
    <property type="protein sequence ID" value="KAJ3503048.1"/>
    <property type="molecule type" value="Genomic_DNA"/>
</dbReference>
<evidence type="ECO:0008006" key="11">
    <source>
        <dbReference type="Google" id="ProtNLM"/>
    </source>
</evidence>
<dbReference type="Proteomes" id="UP001148786">
    <property type="component" value="Unassembled WGS sequence"/>
</dbReference>
<keyword evidence="3" id="KW-0479">Metal-binding</keyword>
<organism evidence="9 10">
    <name type="scientific">Agrocybe chaxingu</name>
    <dbReference type="NCBI Taxonomy" id="84603"/>
    <lineage>
        <taxon>Eukaryota</taxon>
        <taxon>Fungi</taxon>
        <taxon>Dikarya</taxon>
        <taxon>Basidiomycota</taxon>
        <taxon>Agaricomycotina</taxon>
        <taxon>Agaricomycetes</taxon>
        <taxon>Agaricomycetidae</taxon>
        <taxon>Agaricales</taxon>
        <taxon>Agaricineae</taxon>
        <taxon>Strophariaceae</taxon>
        <taxon>Agrocybe</taxon>
    </lineage>
</organism>